<dbReference type="GO" id="GO:0016705">
    <property type="term" value="F:oxidoreductase activity, acting on paired donors, with incorporation or reduction of molecular oxygen"/>
    <property type="evidence" value="ECO:0007669"/>
    <property type="project" value="InterPro"/>
</dbReference>
<evidence type="ECO:0000313" key="3">
    <source>
        <dbReference type="EMBL" id="PEN16179.1"/>
    </source>
</evidence>
<dbReference type="GO" id="GO:0004497">
    <property type="term" value="F:monooxygenase activity"/>
    <property type="evidence" value="ECO:0007669"/>
    <property type="project" value="UniProtKB-KW"/>
</dbReference>
<keyword evidence="2" id="KW-0560">Oxidoreductase</keyword>
<keyword evidence="2" id="KW-0503">Monooxygenase</keyword>
<comment type="caution">
    <text evidence="3">The sequence shown here is derived from an EMBL/GenBank/DDBJ whole genome shotgun (WGS) entry which is preliminary data.</text>
</comment>
<organism evidence="3 4">
    <name type="scientific">Rothia dentocariosa</name>
    <dbReference type="NCBI Taxonomy" id="2047"/>
    <lineage>
        <taxon>Bacteria</taxon>
        <taxon>Bacillati</taxon>
        <taxon>Actinomycetota</taxon>
        <taxon>Actinomycetes</taxon>
        <taxon>Micrococcales</taxon>
        <taxon>Micrococcaceae</taxon>
        <taxon>Rothia</taxon>
    </lineage>
</organism>
<evidence type="ECO:0000256" key="2">
    <source>
        <dbReference type="RuleBase" id="RU000461"/>
    </source>
</evidence>
<keyword evidence="2" id="KW-0479">Metal-binding</keyword>
<dbReference type="InterPro" id="IPR001128">
    <property type="entry name" value="Cyt_P450"/>
</dbReference>
<reference evidence="3" key="1">
    <citation type="submission" date="2017-10" db="EMBL/GenBank/DDBJ databases">
        <title>Kefir isolates.</title>
        <authorList>
            <person name="Kim Y."/>
            <person name="Blasche S."/>
        </authorList>
    </citation>
    <scope>NUCLEOTIDE SEQUENCE [LARGE SCALE GENOMIC DNA]</scope>
    <source>
        <strain evidence="3">OG2-2</strain>
    </source>
</reference>
<keyword evidence="4" id="KW-1185">Reference proteome</keyword>
<dbReference type="AlphaFoldDB" id="A0A2A8D5I0"/>
<dbReference type="EMBL" id="PDEV01000002">
    <property type="protein sequence ID" value="PEN16179.1"/>
    <property type="molecule type" value="Genomic_DNA"/>
</dbReference>
<dbReference type="Pfam" id="PF00067">
    <property type="entry name" value="p450"/>
    <property type="match status" value="1"/>
</dbReference>
<dbReference type="InterPro" id="IPR036396">
    <property type="entry name" value="Cyt_P450_sf"/>
</dbReference>
<name>A0A2A8D5I0_9MICC</name>
<dbReference type="CDD" id="cd00302">
    <property type="entry name" value="cytochrome_P450"/>
    <property type="match status" value="1"/>
</dbReference>
<dbReference type="InterPro" id="IPR017972">
    <property type="entry name" value="Cyt_P450_CS"/>
</dbReference>
<dbReference type="Proteomes" id="UP000219947">
    <property type="component" value="Unassembled WGS sequence"/>
</dbReference>
<dbReference type="Gene3D" id="1.10.630.10">
    <property type="entry name" value="Cytochrome P450"/>
    <property type="match status" value="1"/>
</dbReference>
<dbReference type="GO" id="GO:0020037">
    <property type="term" value="F:heme binding"/>
    <property type="evidence" value="ECO:0007669"/>
    <property type="project" value="InterPro"/>
</dbReference>
<evidence type="ECO:0000256" key="1">
    <source>
        <dbReference type="ARBA" id="ARBA00010617"/>
    </source>
</evidence>
<dbReference type="GO" id="GO:0005506">
    <property type="term" value="F:iron ion binding"/>
    <property type="evidence" value="ECO:0007669"/>
    <property type="project" value="InterPro"/>
</dbReference>
<dbReference type="RefSeq" id="WP_083301672.1">
    <property type="nucleotide sequence ID" value="NZ_CAKARO010000008.1"/>
</dbReference>
<keyword evidence="2" id="KW-0349">Heme</keyword>
<dbReference type="PANTHER" id="PTHR46696:SF1">
    <property type="entry name" value="CYTOCHROME P450 YJIB-RELATED"/>
    <property type="match status" value="1"/>
</dbReference>
<evidence type="ECO:0000313" key="4">
    <source>
        <dbReference type="Proteomes" id="UP000219947"/>
    </source>
</evidence>
<dbReference type="PROSITE" id="PS00086">
    <property type="entry name" value="CYTOCHROME_P450"/>
    <property type="match status" value="1"/>
</dbReference>
<dbReference type="PANTHER" id="PTHR46696">
    <property type="entry name" value="P450, PUTATIVE (EUROFUNG)-RELATED"/>
    <property type="match status" value="1"/>
</dbReference>
<gene>
    <name evidence="3" type="ORF">CRM92_05670</name>
</gene>
<proteinExistence type="inferred from homology"/>
<dbReference type="PRINTS" id="PR00359">
    <property type="entry name" value="BP450"/>
</dbReference>
<sequence length="408" mass="45082">MTFTYDNGLVQMPEPPHLFTSAWYESPISSALAWQSHAPEGIGASDISGVLLATRFESVKTVLHDDQRFSAVGQKYLSQMQSQAHYAKPEPADFQIPQTQQRFLAHMDGSPLRQMRKRLRTPFTAANSKKAVERCRDAIEQSVTMLAQSKKLDLAGWCDDLAVSLISVLIGYEGDIIELSRWCRKRGAVPSKREGKLSAPDAHQLFAEDVMGAGGFYHQYRHDGMPHDAAVEIVSMLASITHESLQWAMTNVLTVLTQRNLWETVNYENSIAMVDEALRLYTPTAALGRLATVDTKIDGTSIHAGELIVCLLHAAQHDSRMFPNHDEFTPGRPHASEVTFGMGPHACLGFPIARPLMGSVAHKIAESACTLRLGENPEPLPEMINSTWIQMPVHLIPSISGENLYAGI</sequence>
<dbReference type="InterPro" id="IPR002397">
    <property type="entry name" value="Cyt_P450_B"/>
</dbReference>
<dbReference type="SUPFAM" id="SSF48264">
    <property type="entry name" value="Cytochrome P450"/>
    <property type="match status" value="1"/>
</dbReference>
<keyword evidence="2" id="KW-0408">Iron</keyword>
<protein>
    <submittedName>
        <fullName evidence="3">Cytochrome P450</fullName>
    </submittedName>
</protein>
<accession>A0A2A8D5I0</accession>
<comment type="similarity">
    <text evidence="1 2">Belongs to the cytochrome P450 family.</text>
</comment>